<evidence type="ECO:0008006" key="5">
    <source>
        <dbReference type="Google" id="ProtNLM"/>
    </source>
</evidence>
<dbReference type="OrthoDB" id="9150676at2"/>
<evidence type="ECO:0000313" key="4">
    <source>
        <dbReference type="Proteomes" id="UP000053413"/>
    </source>
</evidence>
<dbReference type="EMBL" id="LLZJ01000381">
    <property type="protein sequence ID" value="KUL47797.1"/>
    <property type="molecule type" value="Genomic_DNA"/>
</dbReference>
<dbReference type="RefSeq" id="WP_059147164.1">
    <property type="nucleotide sequence ID" value="NZ_LLZJ01000381.1"/>
</dbReference>
<comment type="caution">
    <text evidence="3">The sequence shown here is derived from an EMBL/GenBank/DDBJ whole genome shotgun (WGS) entry which is preliminary data.</text>
</comment>
<name>A0A0X3VTM7_STRVO</name>
<dbReference type="InterPro" id="IPR045450">
    <property type="entry name" value="VMAP_C"/>
</dbReference>
<dbReference type="Proteomes" id="UP000053413">
    <property type="component" value="Unassembled WGS sequence"/>
</dbReference>
<proteinExistence type="predicted"/>
<sequence length="775" mass="85712">MTWLPRADNAGNTAVHPTRTHAIVVAVERYEDPKWNVSGPYSDARAFISWLVNACQVPEKNITLLSSALSHDRADDGRAALPAGIDLLPADSTTVSRLLQEELTTLEADLLWVFWSGHGLIDTNGEHVLLLADSTPLTKRGVGVDSLQRALQSKRVGSHHGAGVAKVAVAINACQNQPWIDHIAKTELLVSHTYVTDRGLFVLHACSTGQKARVAPRDMQRDGTAASLFPRMLLRYLDDGSADVLPDLLQVSESVDAEFVRLRQAGLTSQTPSTLRRNWSGKTAVTGTFAHPPTEREQRLADLLCDVLPNARIRDACAQRLTAGVTAVVRVSDDSETPTVEQLVTAAARVHHGVPTLLDLLPSLPEVCFDAEHLSELRAAAEDLRPDEFLTGGEHVELVALLASLDIEDLRILAGYDRRLRPHLPSMPTDAAHLVRAFEAAGYRTDAASMPILLRFVALVAAEAGSPTSTTANGLRAWCDRVAGRLRLAPQTVSAHWSEAVLDAARRRCETAWILIEVTIDDPEADPGKAAYACSAWLLDPATGPQRLDYPSGYFTWRQTHQLVAELLEPYIAVRSVDLAVEFFLPESHLELQVERIPLRHRGADNVHLGTIVPVVVRCAHRHAGRRIPQQWTARWQECGKVSTVSDEQHWLVHDAADLFSLRDALVDRPDVGCVELIGDHLEFTPALVCCVQSGVPVLTWHRRLDNRRPRGDLSHLRRSVPPSRLPEEVRQLRADTSTWSEAHHLVLLWDDPQRLPPRLRLRTPGRIASHDRHR</sequence>
<accession>A0A0X3VTM7</accession>
<dbReference type="Pfam" id="PF19916">
    <property type="entry name" value="VMAP-M0"/>
    <property type="match status" value="1"/>
</dbReference>
<protein>
    <recommendedName>
        <fullName evidence="5">Caspase domain-containing protein</fullName>
    </recommendedName>
</protein>
<organism evidence="3 4">
    <name type="scientific">Streptomyces violaceusniger</name>
    <dbReference type="NCBI Taxonomy" id="68280"/>
    <lineage>
        <taxon>Bacteria</taxon>
        <taxon>Bacillati</taxon>
        <taxon>Actinomycetota</taxon>
        <taxon>Actinomycetes</taxon>
        <taxon>Kitasatosporales</taxon>
        <taxon>Streptomycetaceae</taxon>
        <taxon>Streptomyces</taxon>
        <taxon>Streptomyces violaceusniger group</taxon>
    </lineage>
</organism>
<evidence type="ECO:0000313" key="3">
    <source>
        <dbReference type="EMBL" id="KUL47797.1"/>
    </source>
</evidence>
<feature type="domain" description="vWA-MoxR associated protein C-terminal" evidence="2">
    <location>
        <begin position="531"/>
        <end position="753"/>
    </location>
</feature>
<evidence type="ECO:0000259" key="1">
    <source>
        <dbReference type="Pfam" id="PF19916"/>
    </source>
</evidence>
<dbReference type="Pfam" id="PF20028">
    <property type="entry name" value="VMAP-C"/>
    <property type="match status" value="1"/>
</dbReference>
<evidence type="ECO:0000259" key="2">
    <source>
        <dbReference type="Pfam" id="PF20028"/>
    </source>
</evidence>
<feature type="domain" description="vWA-MoxR associated protein middle region 0" evidence="1">
    <location>
        <begin position="392"/>
        <end position="492"/>
    </location>
</feature>
<dbReference type="InterPro" id="IPR045555">
    <property type="entry name" value="VMAP-M0"/>
</dbReference>
<reference evidence="4" key="1">
    <citation type="submission" date="2015-10" db="EMBL/GenBank/DDBJ databases">
        <authorList>
            <person name="Ju K.-S."/>
            <person name="Doroghazi J.R."/>
            <person name="Metcalf W.W."/>
        </authorList>
    </citation>
    <scope>NUCLEOTIDE SEQUENCE [LARGE SCALE GENOMIC DNA]</scope>
    <source>
        <strain evidence="4">NRRL F-8817</strain>
    </source>
</reference>
<dbReference type="AlphaFoldDB" id="A0A0X3VTM7"/>
<gene>
    <name evidence="3" type="ORF">ADL28_31390</name>
</gene>